<evidence type="ECO:0000313" key="2">
    <source>
        <dbReference type="Proteomes" id="UP000177130"/>
    </source>
</evidence>
<proteinExistence type="predicted"/>
<dbReference type="AlphaFoldDB" id="A0A1G2MPY8"/>
<protein>
    <submittedName>
        <fullName evidence="1">Uncharacterized protein</fullName>
    </submittedName>
</protein>
<reference evidence="1 2" key="1">
    <citation type="journal article" date="2016" name="Nat. Commun.">
        <title>Thousands of microbial genomes shed light on interconnected biogeochemical processes in an aquifer system.</title>
        <authorList>
            <person name="Anantharaman K."/>
            <person name="Brown C.T."/>
            <person name="Hug L.A."/>
            <person name="Sharon I."/>
            <person name="Castelle C.J."/>
            <person name="Probst A.J."/>
            <person name="Thomas B.C."/>
            <person name="Singh A."/>
            <person name="Wilkins M.J."/>
            <person name="Karaoz U."/>
            <person name="Brodie E.L."/>
            <person name="Williams K.H."/>
            <person name="Hubbard S.S."/>
            <person name="Banfield J.F."/>
        </authorList>
    </citation>
    <scope>NUCLEOTIDE SEQUENCE [LARGE SCALE GENOMIC DNA]</scope>
</reference>
<sequence>MRNLDPGYIEKLIVSGLGKRAFAHYLKAYEKTHSREILREILIPTVANCVVRGITNPATLVVIRMYHKTSVEVRLGEMNVPRLMDTKIQTEDVEDVLSSENPPIALLQLMATYAVTDVFVDMIASIAHLSNLGTISSEYVE</sequence>
<accession>A0A1G2MPY8</accession>
<name>A0A1G2MPY8_9BACT</name>
<dbReference type="EMBL" id="MHRK01000002">
    <property type="protein sequence ID" value="OHA25052.1"/>
    <property type="molecule type" value="Genomic_DNA"/>
</dbReference>
<comment type="caution">
    <text evidence="1">The sequence shown here is derived from an EMBL/GenBank/DDBJ whole genome shotgun (WGS) entry which is preliminary data.</text>
</comment>
<gene>
    <name evidence="1" type="ORF">A3C72_03905</name>
</gene>
<evidence type="ECO:0000313" key="1">
    <source>
        <dbReference type="EMBL" id="OHA25052.1"/>
    </source>
</evidence>
<dbReference type="Proteomes" id="UP000177130">
    <property type="component" value="Unassembled WGS sequence"/>
</dbReference>
<organism evidence="1 2">
    <name type="scientific">Candidatus Taylorbacteria bacterium RIFCSPHIGHO2_02_FULL_43_32b</name>
    <dbReference type="NCBI Taxonomy" id="1802306"/>
    <lineage>
        <taxon>Bacteria</taxon>
        <taxon>Candidatus Tayloriibacteriota</taxon>
    </lineage>
</organism>